<accession>A0A1M6E9G5</accession>
<dbReference type="OrthoDB" id="9800856at2"/>
<gene>
    <name evidence="3" type="ORF">SAMN05216261_1862</name>
</gene>
<dbReference type="PANTHER" id="PTHR31793:SF27">
    <property type="entry name" value="NOVEL THIOESTERASE SUPERFAMILY DOMAIN AND SAPOSIN A-TYPE DOMAIN CONTAINING PROTEIN (0610012H03RIK)"/>
    <property type="match status" value="1"/>
</dbReference>
<dbReference type="Pfam" id="PF13279">
    <property type="entry name" value="4HBT_2"/>
    <property type="match status" value="1"/>
</dbReference>
<dbReference type="eggNOG" id="COG0824">
    <property type="taxonomic scope" value="Bacteria"/>
</dbReference>
<evidence type="ECO:0000313" key="3">
    <source>
        <dbReference type="EMBL" id="SHI82147.1"/>
    </source>
</evidence>
<evidence type="ECO:0000256" key="2">
    <source>
        <dbReference type="ARBA" id="ARBA00022801"/>
    </source>
</evidence>
<dbReference type="PIRSF" id="PIRSF003230">
    <property type="entry name" value="YbgC"/>
    <property type="match status" value="1"/>
</dbReference>
<dbReference type="InterPro" id="IPR006684">
    <property type="entry name" value="YbgC/YbaW"/>
</dbReference>
<sequence>MKIDEIQIRVRYGETDQMGVVYHGNYALYLEMGRIEWLRKLGISYKSMEENGIMLPVVSLSINYKKSAGYDDVINVKTQLKRMPTAKIEFDYEITNNQGEILTTANTTLVFIDKKTGRPMKAPQYVLDLITD</sequence>
<dbReference type="AlphaFoldDB" id="A0A1M6E9G5"/>
<dbReference type="CDD" id="cd00586">
    <property type="entry name" value="4HBT"/>
    <property type="match status" value="1"/>
</dbReference>
<dbReference type="RefSeq" id="WP_019386614.1">
    <property type="nucleotide sequence ID" value="NZ_ALIH01000002.1"/>
</dbReference>
<name>A0A1M6E9G5_9FLAO</name>
<comment type="similarity">
    <text evidence="1">Belongs to the 4-hydroxybenzoyl-CoA thioesterase family.</text>
</comment>
<keyword evidence="4" id="KW-1185">Reference proteome</keyword>
<dbReference type="GO" id="GO:0047617">
    <property type="term" value="F:fatty acyl-CoA hydrolase activity"/>
    <property type="evidence" value="ECO:0007669"/>
    <property type="project" value="TreeGrafter"/>
</dbReference>
<dbReference type="NCBIfam" id="TIGR00051">
    <property type="entry name" value="YbgC/FadM family acyl-CoA thioesterase"/>
    <property type="match status" value="1"/>
</dbReference>
<dbReference type="EMBL" id="FQYK01000004">
    <property type="protein sequence ID" value="SHI82147.1"/>
    <property type="molecule type" value="Genomic_DNA"/>
</dbReference>
<dbReference type="SUPFAM" id="SSF54637">
    <property type="entry name" value="Thioesterase/thiol ester dehydrase-isomerase"/>
    <property type="match status" value="1"/>
</dbReference>
<proteinExistence type="inferred from homology"/>
<dbReference type="InterPro" id="IPR050563">
    <property type="entry name" value="4-hydroxybenzoyl-CoA_TE"/>
</dbReference>
<keyword evidence="2 3" id="KW-0378">Hydrolase</keyword>
<dbReference type="PANTHER" id="PTHR31793">
    <property type="entry name" value="4-HYDROXYBENZOYL-COA THIOESTERASE FAMILY MEMBER"/>
    <property type="match status" value="1"/>
</dbReference>
<dbReference type="InterPro" id="IPR008272">
    <property type="entry name" value="HB-CoA_thioesterase_AS"/>
</dbReference>
<dbReference type="STRING" id="1178825.SAMN05216261_1862"/>
<dbReference type="Proteomes" id="UP000184396">
    <property type="component" value="Unassembled WGS sequence"/>
</dbReference>
<evidence type="ECO:0000313" key="4">
    <source>
        <dbReference type="Proteomes" id="UP000184396"/>
    </source>
</evidence>
<reference evidence="3 4" key="1">
    <citation type="submission" date="2016-11" db="EMBL/GenBank/DDBJ databases">
        <authorList>
            <person name="Jaros S."/>
            <person name="Januszkiewicz K."/>
            <person name="Wedrychowicz H."/>
        </authorList>
    </citation>
    <scope>NUCLEOTIDE SEQUENCE [LARGE SCALE GENOMIC DNA]</scope>
    <source>
        <strain evidence="3 4">CGMCC 1.12213</strain>
    </source>
</reference>
<organism evidence="3 4">
    <name type="scientific">Algibacter luteus</name>
    <dbReference type="NCBI Taxonomy" id="1178825"/>
    <lineage>
        <taxon>Bacteria</taxon>
        <taxon>Pseudomonadati</taxon>
        <taxon>Bacteroidota</taxon>
        <taxon>Flavobacteriia</taxon>
        <taxon>Flavobacteriales</taxon>
        <taxon>Flavobacteriaceae</taxon>
        <taxon>Algibacter</taxon>
    </lineage>
</organism>
<dbReference type="InterPro" id="IPR029069">
    <property type="entry name" value="HotDog_dom_sf"/>
</dbReference>
<evidence type="ECO:0000256" key="1">
    <source>
        <dbReference type="ARBA" id="ARBA00005953"/>
    </source>
</evidence>
<dbReference type="Gene3D" id="3.10.129.10">
    <property type="entry name" value="Hotdog Thioesterase"/>
    <property type="match status" value="1"/>
</dbReference>
<protein>
    <submittedName>
        <fullName evidence="3">Acyl-CoA thioester hydrolase</fullName>
    </submittedName>
</protein>
<dbReference type="PROSITE" id="PS01328">
    <property type="entry name" value="4HBCOA_THIOESTERASE"/>
    <property type="match status" value="1"/>
</dbReference>